<gene>
    <name evidence="4" type="ORF">PAN31108_02079</name>
</gene>
<reference evidence="4 5" key="1">
    <citation type="submission" date="2019-08" db="EMBL/GenBank/DDBJ databases">
        <authorList>
            <person name="Peeters C."/>
        </authorList>
    </citation>
    <scope>NUCLEOTIDE SEQUENCE [LARGE SCALE GENOMIC DNA]</scope>
    <source>
        <strain evidence="4 5">LMG 31108</strain>
    </source>
</reference>
<keyword evidence="2" id="KW-0560">Oxidoreductase</keyword>
<evidence type="ECO:0000313" key="5">
    <source>
        <dbReference type="Proteomes" id="UP000406256"/>
    </source>
</evidence>
<dbReference type="EMBL" id="CABPSB010000006">
    <property type="protein sequence ID" value="VVE00049.1"/>
    <property type="molecule type" value="Genomic_DNA"/>
</dbReference>
<proteinExistence type="inferred from homology"/>
<dbReference type="InterPro" id="IPR036291">
    <property type="entry name" value="NAD(P)-bd_dom_sf"/>
</dbReference>
<evidence type="ECO:0000256" key="2">
    <source>
        <dbReference type="ARBA" id="ARBA00023002"/>
    </source>
</evidence>
<dbReference type="PANTHER" id="PTHR43391">
    <property type="entry name" value="RETINOL DEHYDROGENASE-RELATED"/>
    <property type="match status" value="1"/>
</dbReference>
<dbReference type="PRINTS" id="PR00080">
    <property type="entry name" value="SDRFAMILY"/>
</dbReference>
<accession>A0A5E4ULS8</accession>
<dbReference type="Pfam" id="PF00106">
    <property type="entry name" value="adh_short"/>
    <property type="match status" value="1"/>
</dbReference>
<dbReference type="PRINTS" id="PR00081">
    <property type="entry name" value="GDHRDH"/>
</dbReference>
<dbReference type="SUPFAM" id="SSF51735">
    <property type="entry name" value="NAD(P)-binding Rossmann-fold domains"/>
    <property type="match status" value="1"/>
</dbReference>
<name>A0A5E4ULS8_9BURK</name>
<protein>
    <submittedName>
        <fullName evidence="4">Short-chain dehydrogenase</fullName>
    </submittedName>
</protein>
<dbReference type="AlphaFoldDB" id="A0A5E4ULS8"/>
<evidence type="ECO:0000256" key="1">
    <source>
        <dbReference type="ARBA" id="ARBA00006484"/>
    </source>
</evidence>
<dbReference type="Gene3D" id="3.40.50.720">
    <property type="entry name" value="NAD(P)-binding Rossmann-like Domain"/>
    <property type="match status" value="1"/>
</dbReference>
<dbReference type="InterPro" id="IPR002347">
    <property type="entry name" value="SDR_fam"/>
</dbReference>
<dbReference type="Proteomes" id="UP000406256">
    <property type="component" value="Unassembled WGS sequence"/>
</dbReference>
<dbReference type="GO" id="GO:0016491">
    <property type="term" value="F:oxidoreductase activity"/>
    <property type="evidence" value="ECO:0007669"/>
    <property type="project" value="UniProtKB-KW"/>
</dbReference>
<evidence type="ECO:0000256" key="3">
    <source>
        <dbReference type="RuleBase" id="RU000363"/>
    </source>
</evidence>
<keyword evidence="5" id="KW-1185">Reference proteome</keyword>
<comment type="similarity">
    <text evidence="1 3">Belongs to the short-chain dehydrogenases/reductases (SDR) family.</text>
</comment>
<sequence>MMQIEGSVAFVSGANRGVGACFVQTLLAHGARKVYAGARDVALVPTNDSRVIPVKLDVTRAEDVAHTADLASDLNLLVNNAGINRLVPPFSARHVDAARAEMEVNYFGTLNMTLAFAPALKRQGGAIINVLSILARATLPAMTSLSASKAAALRMTEGMRAELGPHGVRVLAVMPGAIDTDMMRDVDDTPKLAPSEVVLATLAALGDGTDDVYVGDMARQLACGLATDRSAVLKRLAGNG</sequence>
<dbReference type="PANTHER" id="PTHR43391:SF91">
    <property type="entry name" value="OS04G0390700 PROTEIN"/>
    <property type="match status" value="1"/>
</dbReference>
<evidence type="ECO:0000313" key="4">
    <source>
        <dbReference type="EMBL" id="VVE00049.1"/>
    </source>
</evidence>
<dbReference type="GO" id="GO:0005829">
    <property type="term" value="C:cytosol"/>
    <property type="evidence" value="ECO:0007669"/>
    <property type="project" value="TreeGrafter"/>
</dbReference>
<organism evidence="4 5">
    <name type="scientific">Pandoraea anhela</name>
    <dbReference type="NCBI Taxonomy" id="2508295"/>
    <lineage>
        <taxon>Bacteria</taxon>
        <taxon>Pseudomonadati</taxon>
        <taxon>Pseudomonadota</taxon>
        <taxon>Betaproteobacteria</taxon>
        <taxon>Burkholderiales</taxon>
        <taxon>Burkholderiaceae</taxon>
        <taxon>Pandoraea</taxon>
    </lineage>
</organism>